<evidence type="ECO:0000313" key="1">
    <source>
        <dbReference type="EMBL" id="MES0837149.1"/>
    </source>
</evidence>
<dbReference type="GO" id="GO:0016787">
    <property type="term" value="F:hydrolase activity"/>
    <property type="evidence" value="ECO:0007669"/>
    <property type="project" value="UniProtKB-KW"/>
</dbReference>
<dbReference type="SFLD" id="SFLDS00003">
    <property type="entry name" value="Haloacid_Dehalogenase"/>
    <property type="match status" value="1"/>
</dbReference>
<dbReference type="Gene3D" id="1.10.150.240">
    <property type="entry name" value="Putative phosphatase, domain 2"/>
    <property type="match status" value="1"/>
</dbReference>
<protein>
    <submittedName>
        <fullName evidence="1">HAD-IA family hydrolase</fullName>
    </submittedName>
</protein>
<dbReference type="InterPro" id="IPR051806">
    <property type="entry name" value="HAD-like_SPP"/>
</dbReference>
<dbReference type="InterPro" id="IPR023198">
    <property type="entry name" value="PGP-like_dom2"/>
</dbReference>
<dbReference type="NCBIfam" id="TIGR01509">
    <property type="entry name" value="HAD-SF-IA-v3"/>
    <property type="match status" value="1"/>
</dbReference>
<comment type="caution">
    <text evidence="1">The sequence shown here is derived from an EMBL/GenBank/DDBJ whole genome shotgun (WGS) entry which is preliminary data.</text>
</comment>
<dbReference type="InterPro" id="IPR036412">
    <property type="entry name" value="HAD-like_sf"/>
</dbReference>
<keyword evidence="1" id="KW-0378">Hydrolase</keyword>
<dbReference type="SUPFAM" id="SSF56784">
    <property type="entry name" value="HAD-like"/>
    <property type="match status" value="1"/>
</dbReference>
<gene>
    <name evidence="1" type="ORF">ABUK86_25460</name>
</gene>
<dbReference type="PANTHER" id="PTHR43481">
    <property type="entry name" value="FRUCTOSE-1-PHOSPHATE PHOSPHATASE"/>
    <property type="match status" value="1"/>
</dbReference>
<dbReference type="EMBL" id="JBEQNB010000016">
    <property type="protein sequence ID" value="MES0837149.1"/>
    <property type="molecule type" value="Genomic_DNA"/>
</dbReference>
<dbReference type="InterPro" id="IPR023214">
    <property type="entry name" value="HAD_sf"/>
</dbReference>
<name>A0ABV2A3N4_9ACTN</name>
<proteinExistence type="predicted"/>
<dbReference type="InterPro" id="IPR006439">
    <property type="entry name" value="HAD-SF_hydro_IA"/>
</dbReference>
<dbReference type="RefSeq" id="WP_344183985.1">
    <property type="nucleotide sequence ID" value="NZ_JBEQNA010000003.1"/>
</dbReference>
<evidence type="ECO:0000313" key="2">
    <source>
        <dbReference type="Proteomes" id="UP001432401"/>
    </source>
</evidence>
<dbReference type="SFLD" id="SFLDG01129">
    <property type="entry name" value="C1.5:_HAD__Beta-PGM__Phosphata"/>
    <property type="match status" value="1"/>
</dbReference>
<dbReference type="PANTHER" id="PTHR43481:SF4">
    <property type="entry name" value="GLYCEROL-1-PHOSPHATE PHOSPHOHYDROLASE 1-RELATED"/>
    <property type="match status" value="1"/>
</dbReference>
<dbReference type="Proteomes" id="UP001432401">
    <property type="component" value="Unassembled WGS sequence"/>
</dbReference>
<sequence>MGGYDGATVLFDLDGVLVDSMESVRAGLTAWAAERGLDVDEVLEHSHGRTDIGLARLVAPHLDPVEEARRIEAHEAAAGDGVRALPAALGLLTELDARGRPWAVVTSGGDRIARSRLGTAGLPFPRVLVTADDVTEGKPDPEPYLLGAERMGVSPQRCVVVEDSPNGASAGIAAGMPVLAVATTSPPSELAHATTVVADLAAVARLLL</sequence>
<accession>A0ABV2A3N4</accession>
<reference evidence="1 2" key="1">
    <citation type="submission" date="2024-06" db="EMBL/GenBank/DDBJ databases">
        <authorList>
            <person name="Bataeva Y.V."/>
            <person name="Grigorian L.N."/>
            <person name="Solomentsev V.I."/>
        </authorList>
    </citation>
    <scope>NUCLEOTIDE SEQUENCE [LARGE SCALE GENOMIC DNA]</scope>
    <source>
        <strain evidence="2">SCPM-O-B-12605 (RCAM04882)</strain>
    </source>
</reference>
<organism evidence="1 2">
    <name type="scientific">Nocardiopsis tropica</name>
    <dbReference type="NCBI Taxonomy" id="109330"/>
    <lineage>
        <taxon>Bacteria</taxon>
        <taxon>Bacillati</taxon>
        <taxon>Actinomycetota</taxon>
        <taxon>Actinomycetes</taxon>
        <taxon>Streptosporangiales</taxon>
        <taxon>Nocardiopsidaceae</taxon>
        <taxon>Nocardiopsis</taxon>
    </lineage>
</organism>
<keyword evidence="2" id="KW-1185">Reference proteome</keyword>
<dbReference type="Gene3D" id="3.40.50.1000">
    <property type="entry name" value="HAD superfamily/HAD-like"/>
    <property type="match status" value="1"/>
</dbReference>
<dbReference type="Pfam" id="PF00702">
    <property type="entry name" value="Hydrolase"/>
    <property type="match status" value="1"/>
</dbReference>